<dbReference type="Gene3D" id="1.25.40.390">
    <property type="match status" value="1"/>
</dbReference>
<dbReference type="InterPro" id="IPR011990">
    <property type="entry name" value="TPR-like_helical_dom_sf"/>
</dbReference>
<keyword evidence="3" id="KW-0732">Signal</keyword>
<sequence>MKNIIKNISRVCLIMAGTAVLLSGCSEDFLATDPLSFYEPGATFSTESGLRAAMGICDRHLKLYYACDHNEMLPMGTELMFSDLCVAANTDKARMLCNIANDLTPNSDQSTQNYLDRSNSICFFWDEGWIGVRHANTIIKYAPGVEGLDPTIRDAYIGRAYFHRAFRYMALMMQFGEVPLVATLIDTPKQNYYSIKRDALLTMLMKDMEWAVEHVPEQQDMNEIGMVNKGACRVLLTKIYLAIGEYTKAKEQCDILIDQSQYKLVKGEEFGTFNDGGEPLTWPITRNVIWDMHRAENKLISSNTEWIMGMPNRGSDQESFVKMLTMRIFYPFFFNSGLTDPDGKQGLQNYKRNDSKYDAEYDYMRALGRGISTWRNSYWYTHSLWYVNGKEDKGDLRHSSETGNWMRMEDLKYNNRESQYYGQNLRLYSDNGDLLCSDTIRRWYDVPHYKMYLDDPVNDANVSGSDGNRGATTGGNADWYLYRLAEVYLLRAEAKFYINPSDATIADDVNEIRKRAHCDELYKAGSVTIGDIMNERARELYFEEWRNCELTRVSLCLARSGRPDEWGNMYSLETFDKQQGTDEEGGSYWYQRVNHYNIYNKGVVNVTASNNSLNYTIDKKNIYWPIPEKAITANSKGQLHQNFGYDGYDANVKMWETWEEAVADEATN</sequence>
<dbReference type="Pfam" id="PF14322">
    <property type="entry name" value="SusD-like_3"/>
    <property type="match status" value="1"/>
</dbReference>
<comment type="similarity">
    <text evidence="2">Belongs to the SusD family.</text>
</comment>
<gene>
    <name evidence="8" type="ORF">QHG74_12010</name>
</gene>
<evidence type="ECO:0000259" key="7">
    <source>
        <dbReference type="Pfam" id="PF14322"/>
    </source>
</evidence>
<dbReference type="InterPro" id="IPR033985">
    <property type="entry name" value="SusD-like_N"/>
</dbReference>
<evidence type="ECO:0000256" key="1">
    <source>
        <dbReference type="ARBA" id="ARBA00004442"/>
    </source>
</evidence>
<protein>
    <submittedName>
        <fullName evidence="8">RagB/SusD family nutrient uptake outer membrane protein</fullName>
    </submittedName>
</protein>
<accession>A0ABU5HQG6</accession>
<evidence type="ECO:0000259" key="6">
    <source>
        <dbReference type="Pfam" id="PF07980"/>
    </source>
</evidence>
<dbReference type="EMBL" id="JARZAK010000006">
    <property type="protein sequence ID" value="MDY7258438.1"/>
    <property type="molecule type" value="Genomic_DNA"/>
</dbReference>
<evidence type="ECO:0000256" key="2">
    <source>
        <dbReference type="ARBA" id="ARBA00006275"/>
    </source>
</evidence>
<evidence type="ECO:0000256" key="3">
    <source>
        <dbReference type="ARBA" id="ARBA00022729"/>
    </source>
</evidence>
<keyword evidence="9" id="KW-1185">Reference proteome</keyword>
<evidence type="ECO:0000313" key="9">
    <source>
        <dbReference type="Proteomes" id="UP001292913"/>
    </source>
</evidence>
<dbReference type="Proteomes" id="UP001292913">
    <property type="component" value="Unassembled WGS sequence"/>
</dbReference>
<keyword evidence="5" id="KW-0998">Cell outer membrane</keyword>
<reference evidence="8 9" key="1">
    <citation type="submission" date="2023-04" db="EMBL/GenBank/DDBJ databases">
        <title>Bacteroides pacosi sp. nov., isolated from the fecal material of an alpaca.</title>
        <authorList>
            <person name="Miller S."/>
            <person name="Hendry M."/>
            <person name="King J."/>
            <person name="Sankaranarayanan K."/>
            <person name="Lawson P.A."/>
        </authorList>
    </citation>
    <scope>NUCLEOTIDE SEQUENCE [LARGE SCALE GENOMIC DNA]</scope>
    <source>
        <strain evidence="8 9">A2-P53</strain>
    </source>
</reference>
<keyword evidence="4" id="KW-0472">Membrane</keyword>
<dbReference type="PROSITE" id="PS51257">
    <property type="entry name" value="PROKAR_LIPOPROTEIN"/>
    <property type="match status" value="1"/>
</dbReference>
<dbReference type="InterPro" id="IPR012944">
    <property type="entry name" value="SusD_RagB_dom"/>
</dbReference>
<organism evidence="8 9">
    <name type="scientific">Bacteroides vicugnae</name>
    <dbReference type="NCBI Taxonomy" id="3037989"/>
    <lineage>
        <taxon>Bacteria</taxon>
        <taxon>Pseudomonadati</taxon>
        <taxon>Bacteroidota</taxon>
        <taxon>Bacteroidia</taxon>
        <taxon>Bacteroidales</taxon>
        <taxon>Bacteroidaceae</taxon>
        <taxon>Bacteroides</taxon>
    </lineage>
</organism>
<name>A0ABU5HQG6_9BACE</name>
<feature type="domain" description="SusD-like N-terminal" evidence="7">
    <location>
        <begin position="99"/>
        <end position="241"/>
    </location>
</feature>
<feature type="domain" description="RagB/SusD" evidence="6">
    <location>
        <begin position="389"/>
        <end position="645"/>
    </location>
</feature>
<dbReference type="SUPFAM" id="SSF48452">
    <property type="entry name" value="TPR-like"/>
    <property type="match status" value="1"/>
</dbReference>
<dbReference type="Pfam" id="PF07980">
    <property type="entry name" value="SusD_RagB"/>
    <property type="match status" value="1"/>
</dbReference>
<evidence type="ECO:0000256" key="4">
    <source>
        <dbReference type="ARBA" id="ARBA00023136"/>
    </source>
</evidence>
<proteinExistence type="inferred from homology"/>
<comment type="subcellular location">
    <subcellularLocation>
        <location evidence="1">Cell outer membrane</location>
    </subcellularLocation>
</comment>
<comment type="caution">
    <text evidence="8">The sequence shown here is derived from an EMBL/GenBank/DDBJ whole genome shotgun (WGS) entry which is preliminary data.</text>
</comment>
<dbReference type="RefSeq" id="WP_148365659.1">
    <property type="nucleotide sequence ID" value="NZ_JARZAK010000006.1"/>
</dbReference>
<evidence type="ECO:0000256" key="5">
    <source>
        <dbReference type="ARBA" id="ARBA00023237"/>
    </source>
</evidence>
<evidence type="ECO:0000313" key="8">
    <source>
        <dbReference type="EMBL" id="MDY7258438.1"/>
    </source>
</evidence>